<feature type="compositionally biased region" description="Basic residues" evidence="4">
    <location>
        <begin position="1"/>
        <end position="27"/>
    </location>
</feature>
<dbReference type="PANTHER" id="PTHR38603">
    <property type="entry name" value="CHAPERONE NAPD"/>
    <property type="match status" value="1"/>
</dbReference>
<reference evidence="5 6" key="1">
    <citation type="submission" date="2020-08" db="EMBL/GenBank/DDBJ databases">
        <title>Streptomycin Non-resistant strain, P. mexicana.</title>
        <authorList>
            <person name="Ganesh-Kumar S."/>
            <person name="Zhe T."/>
            <person name="Yu Z."/>
            <person name="Min Y."/>
        </authorList>
    </citation>
    <scope>NUCLEOTIDE SEQUENCE [LARGE SCALE GENOMIC DNA]</scope>
    <source>
        <strain evidence="5 6">GTZY2</strain>
    </source>
</reference>
<evidence type="ECO:0000256" key="4">
    <source>
        <dbReference type="SAM" id="MobiDB-lite"/>
    </source>
</evidence>
<organism evidence="5 6">
    <name type="scientific">Pseudoxanthomonas mexicana</name>
    <dbReference type="NCBI Taxonomy" id="128785"/>
    <lineage>
        <taxon>Bacteria</taxon>
        <taxon>Pseudomonadati</taxon>
        <taxon>Pseudomonadota</taxon>
        <taxon>Gammaproteobacteria</taxon>
        <taxon>Lysobacterales</taxon>
        <taxon>Lysobacteraceae</taxon>
        <taxon>Pseudoxanthomonas</taxon>
    </lineage>
</organism>
<evidence type="ECO:0000256" key="2">
    <source>
        <dbReference type="ARBA" id="ARBA00022490"/>
    </source>
</evidence>
<comment type="subcellular location">
    <subcellularLocation>
        <location evidence="1">Cytoplasm</location>
    </subcellularLocation>
</comment>
<dbReference type="EMBL" id="CP060731">
    <property type="protein sequence ID" value="QNN78143.1"/>
    <property type="molecule type" value="Genomic_DNA"/>
</dbReference>
<dbReference type="AlphaFoldDB" id="A0A7G9TDG8"/>
<proteinExistence type="predicted"/>
<gene>
    <name evidence="5" type="ORF">IAE60_01485</name>
</gene>
<protein>
    <submittedName>
        <fullName evidence="5">Chaperone NapD</fullName>
    </submittedName>
</protein>
<dbReference type="GO" id="GO:0051224">
    <property type="term" value="P:negative regulation of protein transport"/>
    <property type="evidence" value="ECO:0007669"/>
    <property type="project" value="TreeGrafter"/>
</dbReference>
<evidence type="ECO:0000313" key="5">
    <source>
        <dbReference type="EMBL" id="QNN78143.1"/>
    </source>
</evidence>
<dbReference type="Pfam" id="PF03927">
    <property type="entry name" value="NapD"/>
    <property type="match status" value="1"/>
</dbReference>
<dbReference type="GO" id="GO:0005737">
    <property type="term" value="C:cytoplasm"/>
    <property type="evidence" value="ECO:0007669"/>
    <property type="project" value="UniProtKB-SubCell"/>
</dbReference>
<keyword evidence="3" id="KW-0143">Chaperone</keyword>
<dbReference type="Proteomes" id="UP000515838">
    <property type="component" value="Chromosome"/>
</dbReference>
<accession>A0A7G9TDG8</accession>
<evidence type="ECO:0000256" key="3">
    <source>
        <dbReference type="ARBA" id="ARBA00023186"/>
    </source>
</evidence>
<dbReference type="PANTHER" id="PTHR38603:SF1">
    <property type="entry name" value="CHAPERONE NAPD"/>
    <property type="match status" value="1"/>
</dbReference>
<sequence length="137" mass="14851">MHGLRRLRRSLSRGRHRPASRTRHGGRRLNAPAPDAEVHIASFVVQHRETAADALAAMIREHADLDLALASGTRSVVICESADRHAVMARVDQLQAVPGVLNVLLVYHHAEPAHALDEALPPLSILSATGDAHEHTS</sequence>
<feature type="region of interest" description="Disordered" evidence="4">
    <location>
        <begin position="1"/>
        <end position="31"/>
    </location>
</feature>
<evidence type="ECO:0000313" key="6">
    <source>
        <dbReference type="Proteomes" id="UP000515838"/>
    </source>
</evidence>
<dbReference type="Gene3D" id="3.30.70.920">
    <property type="match status" value="1"/>
</dbReference>
<evidence type="ECO:0000256" key="1">
    <source>
        <dbReference type="ARBA" id="ARBA00004496"/>
    </source>
</evidence>
<dbReference type="InterPro" id="IPR005623">
    <property type="entry name" value="Chaperone_NapD_NO3_reduct"/>
</dbReference>
<name>A0A7G9TDG8_PSEMX</name>
<keyword evidence="2" id="KW-0963">Cytoplasm</keyword>